<feature type="compositionally biased region" description="Basic and acidic residues" evidence="1">
    <location>
        <begin position="447"/>
        <end position="457"/>
    </location>
</feature>
<feature type="compositionally biased region" description="Basic and acidic residues" evidence="1">
    <location>
        <begin position="411"/>
        <end position="421"/>
    </location>
</feature>
<sequence>MAHLSAPTTGQVEAAYLSSPKKSNLSPTKPFDGIIKGYPSKLSNTVPTNFHPESLPPYPSSKASTTSVPVSPSKTTKRDQTAECNKRVGRVLNLFSEGRLELAQASAEIILANQKGLTIYHRAPLFAMLTLFPDGVKYGEHAVRIYRYLSVKHPEFKPAYQNAVETRDLAQKIEALREWKEIKMKERGMATADDVSHEHFDVLYYNFYKNMHKEGYERLIEDAFESKPGSPLRPSVPSNNAGDSAKSAKNAKYTGIPTLPITEPSGYETSVNEYCEVVEECTCKTTEECTFHTVEDLDTVGEEEYETAEEHESNTSEQEGYKTMEDYGEDYYWLPTKYGSSIKGREIMVNDEGRIWIPIKHTSPSRDKQMVVNDQSHTVDIPKHESPSKGKQITLYNKGRVRSSRRQVSPSKDKQKMDKRPHCSSSESNKDVDQGFQSDAATHRSKTSHERPKEQPKHKALYPELKGGRKRHTIRVGQRMGLESRDGTRLE</sequence>
<reference evidence="2" key="1">
    <citation type="submission" date="2021-05" db="EMBL/GenBank/DDBJ databases">
        <authorList>
            <person name="Khan N."/>
        </authorList>
    </citation>
    <scope>NUCLEOTIDE SEQUENCE</scope>
</reference>
<feature type="compositionally biased region" description="Basic and acidic residues" evidence="1">
    <location>
        <begin position="482"/>
        <end position="491"/>
    </location>
</feature>
<gene>
    <name evidence="2" type="ORF">FEQUK3_LOCUS4944</name>
</gene>
<dbReference type="EMBL" id="CAJSTJ010000129">
    <property type="protein sequence ID" value="CAG7559227.1"/>
    <property type="molecule type" value="Genomic_DNA"/>
</dbReference>
<evidence type="ECO:0000256" key="1">
    <source>
        <dbReference type="SAM" id="MobiDB-lite"/>
    </source>
</evidence>
<protein>
    <submittedName>
        <fullName evidence="2">Uncharacterized protein</fullName>
    </submittedName>
</protein>
<dbReference type="AlphaFoldDB" id="A0A8J2IME3"/>
<comment type="caution">
    <text evidence="2">The sequence shown here is derived from an EMBL/GenBank/DDBJ whole genome shotgun (WGS) entry which is preliminary data.</text>
</comment>
<name>A0A8J2IME3_FUSEQ</name>
<feature type="region of interest" description="Disordered" evidence="1">
    <location>
        <begin position="46"/>
        <end position="79"/>
    </location>
</feature>
<accession>A0A8J2IME3</accession>
<feature type="compositionally biased region" description="Low complexity" evidence="1">
    <location>
        <begin position="60"/>
        <end position="74"/>
    </location>
</feature>
<dbReference type="Proteomes" id="UP000693738">
    <property type="component" value="Unassembled WGS sequence"/>
</dbReference>
<feature type="region of interest" description="Disordered" evidence="1">
    <location>
        <begin position="377"/>
        <end position="491"/>
    </location>
</feature>
<feature type="region of interest" description="Disordered" evidence="1">
    <location>
        <begin position="226"/>
        <end position="249"/>
    </location>
</feature>
<evidence type="ECO:0000313" key="2">
    <source>
        <dbReference type="EMBL" id="CAG7559227.1"/>
    </source>
</evidence>
<evidence type="ECO:0000313" key="3">
    <source>
        <dbReference type="Proteomes" id="UP000693738"/>
    </source>
</evidence>
<organism evidence="2 3">
    <name type="scientific">Fusarium equiseti</name>
    <name type="common">Fusarium scirpi</name>
    <dbReference type="NCBI Taxonomy" id="61235"/>
    <lineage>
        <taxon>Eukaryota</taxon>
        <taxon>Fungi</taxon>
        <taxon>Dikarya</taxon>
        <taxon>Ascomycota</taxon>
        <taxon>Pezizomycotina</taxon>
        <taxon>Sordariomycetes</taxon>
        <taxon>Hypocreomycetidae</taxon>
        <taxon>Hypocreales</taxon>
        <taxon>Nectriaceae</taxon>
        <taxon>Fusarium</taxon>
        <taxon>Fusarium incarnatum-equiseti species complex</taxon>
    </lineage>
</organism>
<proteinExistence type="predicted"/>